<accession>A0A927IC86</accession>
<protein>
    <submittedName>
        <fullName evidence="1">Uncharacterized protein</fullName>
    </submittedName>
</protein>
<reference evidence="1" key="1">
    <citation type="submission" date="2020-09" db="EMBL/GenBank/DDBJ databases">
        <title>Secondary metabolite and genome analysis of marine Streptomyces chumphonensis KK1-2T.</title>
        <authorList>
            <person name="Phongsopitanun W."/>
            <person name="Kanchanasin P."/>
            <person name="Pittayakhajonwut P."/>
            <person name="Suwanborirux K."/>
            <person name="Tanasupawat S."/>
        </authorList>
    </citation>
    <scope>NUCLEOTIDE SEQUENCE</scope>
    <source>
        <strain evidence="1">KK1-2</strain>
    </source>
</reference>
<gene>
    <name evidence="1" type="ORF">IF129_07205</name>
</gene>
<sequence length="233" mass="24327">MADVSANSSVRCPVCRREHRWSPPTYPCPCGAPVALPLARDGVPLRVRRRTWAGSWVAVPCGACGRSQDWPQPELCCPCGALLALPVDRTGTGPGTAGGPVGGPPADRPPFTPVTIRTARDAALASAHYLRWLGFADVLATHGPPASGIDLRGRGVVARVDPTTSPVGVRAVETVWLTALHISAVPVCFALAGYEQESYARAEQIALPLFTLDLTGTPQPAGQAAERLVATGA</sequence>
<evidence type="ECO:0000313" key="2">
    <source>
        <dbReference type="Proteomes" id="UP000632289"/>
    </source>
</evidence>
<evidence type="ECO:0000313" key="1">
    <source>
        <dbReference type="EMBL" id="MBD3931349.1"/>
    </source>
</evidence>
<name>A0A927IC86_9ACTN</name>
<keyword evidence="2" id="KW-1185">Reference proteome</keyword>
<proteinExistence type="predicted"/>
<comment type="caution">
    <text evidence="1">The sequence shown here is derived from an EMBL/GenBank/DDBJ whole genome shotgun (WGS) entry which is preliminary data.</text>
</comment>
<dbReference type="AlphaFoldDB" id="A0A927IC86"/>
<dbReference type="Proteomes" id="UP000632289">
    <property type="component" value="Unassembled WGS sequence"/>
</dbReference>
<dbReference type="EMBL" id="JACXYU010000002">
    <property type="protein sequence ID" value="MBD3931349.1"/>
    <property type="molecule type" value="Genomic_DNA"/>
</dbReference>
<dbReference type="RefSeq" id="WP_191208635.1">
    <property type="nucleotide sequence ID" value="NZ_BAABKL010000032.1"/>
</dbReference>
<organism evidence="1 2">
    <name type="scientific">Streptomyces chumphonensis</name>
    <dbReference type="NCBI Taxonomy" id="1214925"/>
    <lineage>
        <taxon>Bacteria</taxon>
        <taxon>Bacillati</taxon>
        <taxon>Actinomycetota</taxon>
        <taxon>Actinomycetes</taxon>
        <taxon>Kitasatosporales</taxon>
        <taxon>Streptomycetaceae</taxon>
        <taxon>Streptomyces</taxon>
    </lineage>
</organism>